<reference evidence="1 2" key="1">
    <citation type="submission" date="2021-03" db="EMBL/GenBank/DDBJ databases">
        <title>Whole genome sequence of Jiella sp. MQZ13P-4.</title>
        <authorList>
            <person name="Tuo L."/>
        </authorList>
    </citation>
    <scope>NUCLEOTIDE SEQUENCE [LARGE SCALE GENOMIC DNA]</scope>
    <source>
        <strain evidence="1 2">MQZ13P-4</strain>
    </source>
</reference>
<keyword evidence="2" id="KW-1185">Reference proteome</keyword>
<comment type="caution">
    <text evidence="1">The sequence shown here is derived from an EMBL/GenBank/DDBJ whole genome shotgun (WGS) entry which is preliminary data.</text>
</comment>
<sequence length="263" mass="27683">MSKRHLPLASAALDTLAGEGRSLRFWWRDDDARTVTPDLERLLGLAKAHDLPLAVAAIADGAEAALAERIADEDGVRVLVHGYAHANHAPAGAKRAEFGDHRPGDAMAAEIAAAKARLEALFGGRLLPAFVPPWNRIGEAARALLPSLGLPVVSVYGPARAAGPGLPAELNTHLDVMDWRAMRGLSPAEADRLLAGLIEARATADAGGATEPIGLLTHHLQHDEAAWHLVEAVVALCASHRAGAWPALRDLVDARRVPGCGRA</sequence>
<evidence type="ECO:0000313" key="2">
    <source>
        <dbReference type="Proteomes" id="UP000664288"/>
    </source>
</evidence>
<gene>
    <name evidence="1" type="ORF">J1C47_08405</name>
</gene>
<dbReference type="RefSeq" id="WP_207350310.1">
    <property type="nucleotide sequence ID" value="NZ_JAFMPY010000007.1"/>
</dbReference>
<dbReference type="Proteomes" id="UP000664288">
    <property type="component" value="Unassembled WGS sequence"/>
</dbReference>
<dbReference type="InterPro" id="IPR011330">
    <property type="entry name" value="Glyco_hydro/deAcase_b/a-brl"/>
</dbReference>
<dbReference type="EMBL" id="JAFMPY010000007">
    <property type="protein sequence ID" value="MBO0903662.1"/>
    <property type="molecule type" value="Genomic_DNA"/>
</dbReference>
<dbReference type="Gene3D" id="3.20.20.370">
    <property type="entry name" value="Glycoside hydrolase/deacetylase"/>
    <property type="match status" value="1"/>
</dbReference>
<evidence type="ECO:0000313" key="1">
    <source>
        <dbReference type="EMBL" id="MBO0903662.1"/>
    </source>
</evidence>
<proteinExistence type="predicted"/>
<accession>A0ABS3J1W3</accession>
<protein>
    <submittedName>
        <fullName evidence="1">Polysaccharide deacetylase</fullName>
    </submittedName>
</protein>
<organism evidence="1 2">
    <name type="scientific">Jiella sonneratiae</name>
    <dbReference type="NCBI Taxonomy" id="2816856"/>
    <lineage>
        <taxon>Bacteria</taxon>
        <taxon>Pseudomonadati</taxon>
        <taxon>Pseudomonadota</taxon>
        <taxon>Alphaproteobacteria</taxon>
        <taxon>Hyphomicrobiales</taxon>
        <taxon>Aurantimonadaceae</taxon>
        <taxon>Jiella</taxon>
    </lineage>
</organism>
<name>A0ABS3J1W3_9HYPH</name>
<dbReference type="SUPFAM" id="SSF88713">
    <property type="entry name" value="Glycoside hydrolase/deacetylase"/>
    <property type="match status" value="1"/>
</dbReference>